<dbReference type="PIRSF" id="PIRSF005250">
    <property type="entry name" value="UCP005250"/>
    <property type="match status" value="1"/>
</dbReference>
<dbReference type="Pfam" id="PF21547">
    <property type="entry name" value="TTI1"/>
    <property type="match status" value="1"/>
</dbReference>
<evidence type="ECO:0000259" key="3">
    <source>
        <dbReference type="Pfam" id="PF24181"/>
    </source>
</evidence>
<dbReference type="InterPro" id="IPR011989">
    <property type="entry name" value="ARM-like"/>
</dbReference>
<proteinExistence type="predicted"/>
<dbReference type="InterPro" id="IPR057566">
    <property type="entry name" value="TPR_TTI1_N"/>
</dbReference>
<dbReference type="Gene3D" id="1.25.10.10">
    <property type="entry name" value="Leucine-rich Repeat Variant"/>
    <property type="match status" value="2"/>
</dbReference>
<dbReference type="GO" id="GO:0005737">
    <property type="term" value="C:cytoplasm"/>
    <property type="evidence" value="ECO:0007669"/>
    <property type="project" value="TreeGrafter"/>
</dbReference>
<dbReference type="InterPro" id="IPR049362">
    <property type="entry name" value="TTI1_rpt"/>
</dbReference>
<dbReference type="GeneID" id="89942632"/>
<dbReference type="PANTHER" id="PTHR18460">
    <property type="entry name" value="TEL2 INTERACTING PROTEIN 1 TTI1 FAMILY MEMBER"/>
    <property type="match status" value="1"/>
</dbReference>
<comment type="caution">
    <text evidence="4">The sequence shown here is derived from an EMBL/GenBank/DDBJ whole genome shotgun (WGS) entry which is preliminary data.</text>
</comment>
<sequence length="1143" mass="124339">MTTVAPSSTPRAEFFQQLKRVCVPLSQFALRPKDRAVDAKEVTSLLESLISLWTAQASKDGSILDDKLADYVFFPLSHLLRDRDRYPMRVFEVMIRLLRDLIQHGWKAKASPQLFQELLVFLSLAIGGVPGQANRRELPEETTIEAFRTLAALICIAQPHHLAAPADVPESKSIQALFSSVEIMLDGITEGAVASIQLEAVNCLETMFTTIRDNAVLARFFPGTVSALTKILSPPLANQTQKRVLRSCLEALRLVLINVLGDLKVRGILNRLEKSDDRKEEPLSDSGDSEPLKELTPAWLKATGAQVKIALSAVLKLRTHESEDIQSAVYRLCIALLDECHSSLANCQSILVESSLMLEDETPRSRLETSLQDLAGVYPELGESIKLSLHSWVTGMPRVMQSNDERVKQIAIRSIIRGSKLAAALHIDSPTFDNALGDSLRDSLVTLIRASKPPRITDAAVEADLSMSTDLAASGMELALFSPILLDSEGQKITRNEVKTLISSIGSSTQQVNLANLMLSYIRDSEGVDRIASFWLAFELIKSTYTQSSDLDTMVDLSSLGESRRQDLAFQELYEFSASVLSAHSDSVETDWQMEAIALEVTAFAASRLKLEFRPELIDILYPITTFLGSQIPQLRRHAITTLNILAAACGYQSVSELIVDNADYMVNSVSLRLGAFDISLASTKVLTMLIRLTGPKLIPYLDDVITAIFGALDSYHGYPVFVESMFSVLSEVVTQGVKSDMLLLEGSGVKSIDHRKKRPTSLGIPGILQTLDKRLDRAKRSKADGVDLSSTPETHPKRPWTQSTDDSKSTSEAASLLDALETEKTKQNSTASEDDAPCHQEGQQPQEVEPSNPPPPTPTYTLLTRILSLAQHYLTSPTPTLRKSLLDLVGTVSPALAPDENAFLPLVHAVWPVVLARLRDPEPYVAVAACRALAALCRAAGDFLASRFKTEWPGAAGLAGWFARVKSEAGGVGRRGAGARRVGGGGEGLRVGVIKEGGVRGEGEGILIPIRSAGGGGGDGLEDGDAGVKLVQSSFSRAAALGRFAQASQVWEAVLELLAAIVSYVRVDDDMFDDILELVVDVLPQHAELEEALETVNADAVWLALYERGMVAEGREPPVVEEGLGLGLKWKFARMDLRGVTA</sequence>
<gene>
    <name evidence="4" type="ORF">N656DRAFT_827403</name>
</gene>
<name>A0AAN6TIY8_9PEZI</name>
<reference evidence="4" key="1">
    <citation type="journal article" date="2023" name="Mol. Phylogenet. Evol.">
        <title>Genome-scale phylogeny and comparative genomics of the fungal order Sordariales.</title>
        <authorList>
            <person name="Hensen N."/>
            <person name="Bonometti L."/>
            <person name="Westerberg I."/>
            <person name="Brannstrom I.O."/>
            <person name="Guillou S."/>
            <person name="Cros-Aarteil S."/>
            <person name="Calhoun S."/>
            <person name="Haridas S."/>
            <person name="Kuo A."/>
            <person name="Mondo S."/>
            <person name="Pangilinan J."/>
            <person name="Riley R."/>
            <person name="LaButti K."/>
            <person name="Andreopoulos B."/>
            <person name="Lipzen A."/>
            <person name="Chen C."/>
            <person name="Yan M."/>
            <person name="Daum C."/>
            <person name="Ng V."/>
            <person name="Clum A."/>
            <person name="Steindorff A."/>
            <person name="Ohm R.A."/>
            <person name="Martin F."/>
            <person name="Silar P."/>
            <person name="Natvig D.O."/>
            <person name="Lalanne C."/>
            <person name="Gautier V."/>
            <person name="Ament-Velasquez S.L."/>
            <person name="Kruys A."/>
            <person name="Hutchinson M.I."/>
            <person name="Powell A.J."/>
            <person name="Barry K."/>
            <person name="Miller A.N."/>
            <person name="Grigoriev I.V."/>
            <person name="Debuchy R."/>
            <person name="Gladieux P."/>
            <person name="Hiltunen Thoren M."/>
            <person name="Johannesson H."/>
        </authorList>
    </citation>
    <scope>NUCLEOTIDE SEQUENCE</scope>
    <source>
        <strain evidence="4">CBS 508.74</strain>
    </source>
</reference>
<keyword evidence="5" id="KW-1185">Reference proteome</keyword>
<protein>
    <recommendedName>
        <fullName evidence="6">TEL2-interacting protein 1</fullName>
    </recommendedName>
</protein>
<evidence type="ECO:0000256" key="1">
    <source>
        <dbReference type="SAM" id="MobiDB-lite"/>
    </source>
</evidence>
<dbReference type="Pfam" id="PF24173">
    <property type="entry name" value="TPR_TTI1_N"/>
    <property type="match status" value="1"/>
</dbReference>
<feature type="domain" description="TTI1 C-terminal TPR" evidence="3">
    <location>
        <begin position="804"/>
        <end position="952"/>
    </location>
</feature>
<organism evidence="4 5">
    <name type="scientific">Canariomyces notabilis</name>
    <dbReference type="NCBI Taxonomy" id="2074819"/>
    <lineage>
        <taxon>Eukaryota</taxon>
        <taxon>Fungi</taxon>
        <taxon>Dikarya</taxon>
        <taxon>Ascomycota</taxon>
        <taxon>Pezizomycotina</taxon>
        <taxon>Sordariomycetes</taxon>
        <taxon>Sordariomycetidae</taxon>
        <taxon>Sordariales</taxon>
        <taxon>Chaetomiaceae</taxon>
        <taxon>Canariomyces</taxon>
    </lineage>
</organism>
<dbReference type="PANTHER" id="PTHR18460:SF3">
    <property type="entry name" value="TELO2-INTERACTING PROTEIN 1 HOMOLOG"/>
    <property type="match status" value="1"/>
</dbReference>
<reference evidence="4" key="2">
    <citation type="submission" date="2023-05" db="EMBL/GenBank/DDBJ databases">
        <authorList>
            <consortium name="Lawrence Berkeley National Laboratory"/>
            <person name="Steindorff A."/>
            <person name="Hensen N."/>
            <person name="Bonometti L."/>
            <person name="Westerberg I."/>
            <person name="Brannstrom I.O."/>
            <person name="Guillou S."/>
            <person name="Cros-Aarteil S."/>
            <person name="Calhoun S."/>
            <person name="Haridas S."/>
            <person name="Kuo A."/>
            <person name="Mondo S."/>
            <person name="Pangilinan J."/>
            <person name="Riley R."/>
            <person name="Labutti K."/>
            <person name="Andreopoulos B."/>
            <person name="Lipzen A."/>
            <person name="Chen C."/>
            <person name="Yanf M."/>
            <person name="Daum C."/>
            <person name="Ng V."/>
            <person name="Clum A."/>
            <person name="Ohm R."/>
            <person name="Martin F."/>
            <person name="Silar P."/>
            <person name="Natvig D."/>
            <person name="Lalanne C."/>
            <person name="Gautier V."/>
            <person name="Ament-Velasquez S.L."/>
            <person name="Kruys A."/>
            <person name="Hutchinson M.I."/>
            <person name="Powell A.J."/>
            <person name="Barry K."/>
            <person name="Miller A.N."/>
            <person name="Grigoriev I.V."/>
            <person name="Debuchy R."/>
            <person name="Gladieux P."/>
            <person name="Thoren M.H."/>
            <person name="Johannesson H."/>
        </authorList>
    </citation>
    <scope>NUCLEOTIDE SEQUENCE</scope>
    <source>
        <strain evidence="4">CBS 508.74</strain>
    </source>
</reference>
<evidence type="ECO:0000313" key="4">
    <source>
        <dbReference type="EMBL" id="KAK4115352.1"/>
    </source>
</evidence>
<dbReference type="AlphaFoldDB" id="A0AAN6TIY8"/>
<evidence type="ECO:0000259" key="2">
    <source>
        <dbReference type="Pfam" id="PF24173"/>
    </source>
</evidence>
<dbReference type="FunFam" id="1.25.10.10:FF:001401">
    <property type="entry name" value="Uncharacterized protein"/>
    <property type="match status" value="1"/>
</dbReference>
<evidence type="ECO:0000313" key="5">
    <source>
        <dbReference type="Proteomes" id="UP001302812"/>
    </source>
</evidence>
<dbReference type="InterPro" id="IPR057567">
    <property type="entry name" value="TPR_TTI1_C"/>
</dbReference>
<dbReference type="InterPro" id="IPR052587">
    <property type="entry name" value="TELO2-interacting_protein_1"/>
</dbReference>
<feature type="region of interest" description="Disordered" evidence="1">
    <location>
        <begin position="780"/>
        <end position="860"/>
    </location>
</feature>
<dbReference type="Pfam" id="PF24181">
    <property type="entry name" value="TPR_TTI1_C"/>
    <property type="match status" value="1"/>
</dbReference>
<dbReference type="InterPro" id="IPR016024">
    <property type="entry name" value="ARM-type_fold"/>
</dbReference>
<dbReference type="RefSeq" id="XP_064672922.1">
    <property type="nucleotide sequence ID" value="XM_064818506.1"/>
</dbReference>
<dbReference type="EMBL" id="MU853335">
    <property type="protein sequence ID" value="KAK4115352.1"/>
    <property type="molecule type" value="Genomic_DNA"/>
</dbReference>
<evidence type="ECO:0008006" key="6">
    <source>
        <dbReference type="Google" id="ProtNLM"/>
    </source>
</evidence>
<feature type="domain" description="TTI1 N-terminal TPR" evidence="2">
    <location>
        <begin position="15"/>
        <end position="358"/>
    </location>
</feature>
<dbReference type="Proteomes" id="UP001302812">
    <property type="component" value="Unassembled WGS sequence"/>
</dbReference>
<dbReference type="SUPFAM" id="SSF48371">
    <property type="entry name" value="ARM repeat"/>
    <property type="match status" value="2"/>
</dbReference>
<accession>A0AAN6TIY8</accession>
<dbReference type="InterPro" id="IPR016441">
    <property type="entry name" value="Tti1"/>
</dbReference>